<evidence type="ECO:0000313" key="2">
    <source>
        <dbReference type="Proteomes" id="UP000279259"/>
    </source>
</evidence>
<gene>
    <name evidence="1" type="ORF">EHS25_002161</name>
</gene>
<dbReference type="EMBL" id="RSCD01000013">
    <property type="protein sequence ID" value="RSH89610.1"/>
    <property type="molecule type" value="Genomic_DNA"/>
</dbReference>
<dbReference type="OrthoDB" id="10600688at2759"/>
<organism evidence="1 2">
    <name type="scientific">Saitozyma podzolica</name>
    <dbReference type="NCBI Taxonomy" id="1890683"/>
    <lineage>
        <taxon>Eukaryota</taxon>
        <taxon>Fungi</taxon>
        <taxon>Dikarya</taxon>
        <taxon>Basidiomycota</taxon>
        <taxon>Agaricomycotina</taxon>
        <taxon>Tremellomycetes</taxon>
        <taxon>Tremellales</taxon>
        <taxon>Trimorphomycetaceae</taxon>
        <taxon>Saitozyma</taxon>
    </lineage>
</organism>
<dbReference type="AlphaFoldDB" id="A0A427YEW4"/>
<accession>A0A427YEW4</accession>
<proteinExistence type="predicted"/>
<name>A0A427YEW4_9TREE</name>
<comment type="caution">
    <text evidence="1">The sequence shown here is derived from an EMBL/GenBank/DDBJ whole genome shotgun (WGS) entry which is preliminary data.</text>
</comment>
<sequence>MTETVLGVVDQISKDPFRGSTIHRLRLDLDLYDCSAEHYNKLLCLIGPTLHELDIRVRPKSNWWLDCHDQHLRTDLKGRQYVKTRYVEEDYIYAVIRHWETVLRGVEEFPHLTRLSIYGDCSIEIHLRFLLRRAPQLKALHISGRVVDIDRFALELPDLPDSLPHLKSLRTVPYVPGLNTQLLLASKQSIEEVRGVGDLQHVSEDFSSLQAREGGGFSELLDLIAPVHFSGLDRHPLEELAAISYLDLPDKLERITFVDRPKTIAASKSQIPLMDIKPRYLGRARAVKLLDSMREDRSGIFSHDCLAEVSVVATCEHSLLAVFLPMDELGPVLGIEPAGEEYQFGFFVRQYQRLQSSRESGGLVHFRGIYRDNPWSSDFNNTRKWRLPSLRGTHFASFNGRYVPKAILKRVYATAGASMHWIRGGRKFELPDEAWAVLDAWTARAS</sequence>
<reference evidence="1 2" key="1">
    <citation type="submission" date="2018-11" db="EMBL/GenBank/DDBJ databases">
        <title>Genome sequence of Saitozyma podzolica DSM 27192.</title>
        <authorList>
            <person name="Aliyu H."/>
            <person name="Gorte O."/>
            <person name="Ochsenreither K."/>
        </authorList>
    </citation>
    <scope>NUCLEOTIDE SEQUENCE [LARGE SCALE GENOMIC DNA]</scope>
    <source>
        <strain evidence="1 2">DSM 27192</strain>
    </source>
</reference>
<keyword evidence="2" id="KW-1185">Reference proteome</keyword>
<protein>
    <submittedName>
        <fullName evidence="1">Uncharacterized protein</fullName>
    </submittedName>
</protein>
<dbReference type="Proteomes" id="UP000279259">
    <property type="component" value="Unassembled WGS sequence"/>
</dbReference>
<evidence type="ECO:0000313" key="1">
    <source>
        <dbReference type="EMBL" id="RSH89610.1"/>
    </source>
</evidence>